<protein>
    <submittedName>
        <fullName evidence="1">Uncharacterized protein</fullName>
    </submittedName>
</protein>
<organism evidence="1 2">
    <name type="scientific">Dreissena polymorpha</name>
    <name type="common">Zebra mussel</name>
    <name type="synonym">Mytilus polymorpha</name>
    <dbReference type="NCBI Taxonomy" id="45954"/>
    <lineage>
        <taxon>Eukaryota</taxon>
        <taxon>Metazoa</taxon>
        <taxon>Spiralia</taxon>
        <taxon>Lophotrochozoa</taxon>
        <taxon>Mollusca</taxon>
        <taxon>Bivalvia</taxon>
        <taxon>Autobranchia</taxon>
        <taxon>Heteroconchia</taxon>
        <taxon>Euheterodonta</taxon>
        <taxon>Imparidentia</taxon>
        <taxon>Neoheterodontei</taxon>
        <taxon>Myida</taxon>
        <taxon>Dreissenoidea</taxon>
        <taxon>Dreissenidae</taxon>
        <taxon>Dreissena</taxon>
    </lineage>
</organism>
<sequence>MSERYDSFGRENTNSSLDETYLYSKNSFGNSHLMTSFAEGDATSETGGISVIERDNTCEEFTADYTTYILFNDAMKILLEESVDG</sequence>
<keyword evidence="2" id="KW-1185">Reference proteome</keyword>
<reference evidence="1" key="1">
    <citation type="journal article" date="2019" name="bioRxiv">
        <title>The Genome of the Zebra Mussel, Dreissena polymorpha: A Resource for Invasive Species Research.</title>
        <authorList>
            <person name="McCartney M.A."/>
            <person name="Auch B."/>
            <person name="Kono T."/>
            <person name="Mallez S."/>
            <person name="Zhang Y."/>
            <person name="Obille A."/>
            <person name="Becker A."/>
            <person name="Abrahante J.E."/>
            <person name="Garbe J."/>
            <person name="Badalamenti J.P."/>
            <person name="Herman A."/>
            <person name="Mangelson H."/>
            <person name="Liachko I."/>
            <person name="Sullivan S."/>
            <person name="Sone E.D."/>
            <person name="Koren S."/>
            <person name="Silverstein K.A.T."/>
            <person name="Beckman K.B."/>
            <person name="Gohl D.M."/>
        </authorList>
    </citation>
    <scope>NUCLEOTIDE SEQUENCE</scope>
    <source>
        <strain evidence="1">Duluth1</strain>
        <tissue evidence="1">Whole animal</tissue>
    </source>
</reference>
<proteinExistence type="predicted"/>
<dbReference type="AlphaFoldDB" id="A0A9D4H6H8"/>
<evidence type="ECO:0000313" key="1">
    <source>
        <dbReference type="EMBL" id="KAH3830469.1"/>
    </source>
</evidence>
<gene>
    <name evidence="1" type="ORF">DPMN_103713</name>
</gene>
<reference evidence="1" key="2">
    <citation type="submission" date="2020-11" db="EMBL/GenBank/DDBJ databases">
        <authorList>
            <person name="McCartney M.A."/>
            <person name="Auch B."/>
            <person name="Kono T."/>
            <person name="Mallez S."/>
            <person name="Becker A."/>
            <person name="Gohl D.M."/>
            <person name="Silverstein K.A.T."/>
            <person name="Koren S."/>
            <person name="Bechman K.B."/>
            <person name="Herman A."/>
            <person name="Abrahante J.E."/>
            <person name="Garbe J."/>
        </authorList>
    </citation>
    <scope>NUCLEOTIDE SEQUENCE</scope>
    <source>
        <strain evidence="1">Duluth1</strain>
        <tissue evidence="1">Whole animal</tissue>
    </source>
</reference>
<comment type="caution">
    <text evidence="1">The sequence shown here is derived from an EMBL/GenBank/DDBJ whole genome shotgun (WGS) entry which is preliminary data.</text>
</comment>
<accession>A0A9D4H6H8</accession>
<dbReference type="Proteomes" id="UP000828390">
    <property type="component" value="Unassembled WGS sequence"/>
</dbReference>
<evidence type="ECO:0000313" key="2">
    <source>
        <dbReference type="Proteomes" id="UP000828390"/>
    </source>
</evidence>
<name>A0A9D4H6H8_DREPO</name>
<dbReference type="EMBL" id="JAIWYP010000004">
    <property type="protein sequence ID" value="KAH3830469.1"/>
    <property type="molecule type" value="Genomic_DNA"/>
</dbReference>